<keyword evidence="2" id="KW-0472">Membrane</keyword>
<evidence type="ECO:0000313" key="5">
    <source>
        <dbReference type="Proteomes" id="UP000246722"/>
    </source>
</evidence>
<keyword evidence="2" id="KW-0812">Transmembrane</keyword>
<keyword evidence="3" id="KW-0732">Signal</keyword>
<feature type="region of interest" description="Disordered" evidence="1">
    <location>
        <begin position="322"/>
        <end position="357"/>
    </location>
</feature>
<feature type="transmembrane region" description="Helical" evidence="2">
    <location>
        <begin position="702"/>
        <end position="720"/>
    </location>
</feature>
<feature type="chain" id="PRO_5038641547" description="2-oxoglutarate dehydrogenase" evidence="3">
    <location>
        <begin position="39"/>
        <end position="780"/>
    </location>
</feature>
<dbReference type="AlphaFoldDB" id="A0A317ZXS7"/>
<feature type="compositionally biased region" description="Acidic residues" evidence="1">
    <location>
        <begin position="331"/>
        <end position="340"/>
    </location>
</feature>
<dbReference type="Pfam" id="PF19516">
    <property type="entry name" value="DUF6049"/>
    <property type="match status" value="1"/>
</dbReference>
<feature type="signal peptide" evidence="3">
    <location>
        <begin position="1"/>
        <end position="38"/>
    </location>
</feature>
<dbReference type="InterPro" id="IPR046112">
    <property type="entry name" value="DUF6049"/>
</dbReference>
<evidence type="ECO:0000256" key="3">
    <source>
        <dbReference type="SAM" id="SignalP"/>
    </source>
</evidence>
<feature type="compositionally biased region" description="Low complexity" evidence="1">
    <location>
        <begin position="750"/>
        <end position="759"/>
    </location>
</feature>
<dbReference type="OrthoDB" id="4985746at2"/>
<keyword evidence="2" id="KW-1133">Transmembrane helix</keyword>
<feature type="compositionally biased region" description="Pro residues" evidence="1">
    <location>
        <begin position="760"/>
        <end position="769"/>
    </location>
</feature>
<dbReference type="Proteomes" id="UP000246722">
    <property type="component" value="Unassembled WGS sequence"/>
</dbReference>
<comment type="caution">
    <text evidence="4">The sequence shown here is derived from an EMBL/GenBank/DDBJ whole genome shotgun (WGS) entry which is preliminary data.</text>
</comment>
<organism evidence="4 5">
    <name type="scientific">Cryobacterium arcticum</name>
    <dbReference type="NCBI Taxonomy" id="670052"/>
    <lineage>
        <taxon>Bacteria</taxon>
        <taxon>Bacillati</taxon>
        <taxon>Actinomycetota</taxon>
        <taxon>Actinomycetes</taxon>
        <taxon>Micrococcales</taxon>
        <taxon>Microbacteriaceae</taxon>
        <taxon>Cryobacterium</taxon>
    </lineage>
</organism>
<protein>
    <recommendedName>
        <fullName evidence="6">2-oxoglutarate dehydrogenase</fullName>
    </recommendedName>
</protein>
<gene>
    <name evidence="4" type="ORF">CTB96_04750</name>
</gene>
<accession>A0A317ZXS7</accession>
<name>A0A317ZXS7_9MICO</name>
<evidence type="ECO:0000256" key="1">
    <source>
        <dbReference type="SAM" id="MobiDB-lite"/>
    </source>
</evidence>
<sequence length="780" mass="80922">MVADSNYARRPALPGIRRRFVAALLCAPLLLWPAVTTASPATAAATVTGSVHAAADDGSVGIDITPSGSSVLHLDQPLQLSVTVTNDTADAVTDGSVDIYLAERALTTRTALDDWLDPDEDTDSGDLMTSTPLDTTVQPHSTVTVAVTVPFESLGLFEWSPWGPRGISASLSTKDTVRASAQSTFVWYPDNAETPITPVTPVNLTVTMPITTPVTSTGLITADDLTAYTAPSGILTRQLDGVFNRPVAIAIDPMIIASIRVLGTAAPASAVEWLNRLASAENDIFPLGYADADPSLVVQGGSAGVLTPTSLAFATDPELFVPTEPTALPDPQDEPAESDIPEPTSTEAPAEPGDASTVPTLDQLLAWDYTSTTIAWPADNAVAQADIDAFAGSGLTTTILSAGNVSTTSADPIANTTIELGETELGLVSDTDISAALRAAVTATTDEDWRGALAELSSQIAVVAVENPDRARTLLATLDRGWPPTSSRLSQTIDSLAALPWYTATPLTTALATPVSSGVTFAAQAEPAESVDLARRLIQREAELTSFSGALSDPTAVLAPNRLALLALLATAWESQPDEWRTAVGDNLAASHDQLRSVTVSTKGPINVVGSKVDIPVTLNNALGQAVTVRVQVVPSNGRLVVGNDVEAVLDASSAKTVSIPVTAAVGNGAVTLRVTLYTPAGESIAQPSLISVNVRADWEGIGSRIFAALVVLFFGFGIWRNIVHRRRDRALAAQTEADPDADLESGADAPPTGTITVPPAAPTAPAPVDPDELPTAPRG</sequence>
<feature type="compositionally biased region" description="Low complexity" evidence="1">
    <location>
        <begin position="341"/>
        <end position="352"/>
    </location>
</feature>
<keyword evidence="5" id="KW-1185">Reference proteome</keyword>
<dbReference type="EMBL" id="QHLY01000005">
    <property type="protein sequence ID" value="PXA72203.1"/>
    <property type="molecule type" value="Genomic_DNA"/>
</dbReference>
<evidence type="ECO:0000256" key="2">
    <source>
        <dbReference type="SAM" id="Phobius"/>
    </source>
</evidence>
<dbReference type="RefSeq" id="WP_110125726.1">
    <property type="nucleotide sequence ID" value="NZ_QHLY01000005.1"/>
</dbReference>
<proteinExistence type="predicted"/>
<evidence type="ECO:0008006" key="6">
    <source>
        <dbReference type="Google" id="ProtNLM"/>
    </source>
</evidence>
<evidence type="ECO:0000313" key="4">
    <source>
        <dbReference type="EMBL" id="PXA72203.1"/>
    </source>
</evidence>
<reference evidence="4 5" key="1">
    <citation type="submission" date="2018-05" db="EMBL/GenBank/DDBJ databases">
        <title>Genetic diversity of glacier-inhabiting Cryobacterium bacteria in China and description of Cryobacterium mengkeensis sp. nov. and Arthrobacter glacialis sp. nov.</title>
        <authorList>
            <person name="Liu Q."/>
            <person name="Xin Y.-H."/>
        </authorList>
    </citation>
    <scope>NUCLEOTIDE SEQUENCE [LARGE SCALE GENOMIC DNA]</scope>
    <source>
        <strain evidence="4 5">SK-1</strain>
    </source>
</reference>
<feature type="region of interest" description="Disordered" evidence="1">
    <location>
        <begin position="735"/>
        <end position="780"/>
    </location>
</feature>